<evidence type="ECO:0000313" key="5">
    <source>
        <dbReference type="EMBL" id="WXA93008.1"/>
    </source>
</evidence>
<dbReference type="Gene3D" id="2.70.98.10">
    <property type="match status" value="1"/>
</dbReference>
<dbReference type="EMBL" id="CP089982">
    <property type="protein sequence ID" value="WXA93008.1"/>
    <property type="molecule type" value="Genomic_DNA"/>
</dbReference>
<sequence length="824" mass="91867">MPKNPRFWIIFGALIVGGAFLYVRFKSPHTQESTGGPAADSSPAAASGSGESPAKGNAVTSSGEPPVRISALKPRSGKPLDEYVNPFIGTGGDGHTYPGATVPFGMVQVSPETDVRHFKESWPWATGYRYSDKTILGFAHTHFSGTGHSDMGDVLLMPTVGTLQLDPGTPDNPDAGYRSRFSHEDEKASPGYYSVILKDSNTKVELTATNRVGMHRYTFSQNDHAHVILDLVSSIYNYEGKVLLSQLRVENDRLVTGMRQTRGWAKNRTVYFAIEFSKPFGSYGIANDAEEEYRGMGRQGKLLENYPDVSGKKLKAYFNFDVAAGDVIQAKVSISSVGIDGALKNLRAEAPNWDFDGIRNAAKESWRNELSRMDVDGDDKKKTILYTSLYHTMLAPVTYMDVDHRYRGLDQAIHTADGYTNYHIFSLWDTFRAEHPLFTILQPERDGEMIRSMLAHREQSVHHILPIWSFGSNETWCMIGYHAVPVIADAFLKGIKNFDGKAAYEAMKASATYAPYGGLGDYMKYGYVPIDKEKEGASKTLEYAYDDWTIAQVAKAMGKTDDQQEFTKRAAYFRHVYDSATGFMRAKKSDGHFREPFDPLFAQYGSDYTEGNAWQYSFFVPHDVHGLIELMGGKEKFVEKLDKLFTLKASDDKFKQVEDIGGLIGQYAHGNEPSQHIAYMYSYAGQPWRTQERIHQIMSTMFDDTPEGMSGNEDCGQMSAWYIFSALGFYPVSPGSLEYVFGTPTFPRAALDVGGGKVFTVTAENVSDTNIYIQSVTLNDQPYDKAFLRHEDIMKGGTLRFTMGPHANREWATAPAAAPYSMSK</sequence>
<dbReference type="PANTHER" id="PTHR12143:SF39">
    <property type="entry name" value="SECRETED PROTEIN"/>
    <property type="match status" value="1"/>
</dbReference>
<dbReference type="GO" id="GO:0016798">
    <property type="term" value="F:hydrolase activity, acting on glycosyl bonds"/>
    <property type="evidence" value="ECO:0007669"/>
    <property type="project" value="UniProtKB-KW"/>
</dbReference>
<dbReference type="Gene3D" id="3.30.2080.10">
    <property type="entry name" value="GH92 mannosidase domain"/>
    <property type="match status" value="1"/>
</dbReference>
<feature type="compositionally biased region" description="Low complexity" evidence="1">
    <location>
        <begin position="33"/>
        <end position="56"/>
    </location>
</feature>
<proteinExistence type="predicted"/>
<dbReference type="PANTHER" id="PTHR12143">
    <property type="entry name" value="PEPTIDE N-GLYCANASE PNGASE -RELATED"/>
    <property type="match status" value="1"/>
</dbReference>
<dbReference type="InterPro" id="IPR008928">
    <property type="entry name" value="6-hairpin_glycosidase_sf"/>
</dbReference>
<dbReference type="InterPro" id="IPR014718">
    <property type="entry name" value="GH-type_carb-bd"/>
</dbReference>
<dbReference type="Gene3D" id="1.20.1050.60">
    <property type="entry name" value="alpha-1,2-mannosidase"/>
    <property type="match status" value="1"/>
</dbReference>
<feature type="domain" description="Glycosyl hydrolase family 92" evidence="3">
    <location>
        <begin position="342"/>
        <end position="805"/>
    </location>
</feature>
<keyword evidence="6" id="KW-1185">Reference proteome</keyword>
<keyword evidence="5" id="KW-0378">Hydrolase</keyword>
<evidence type="ECO:0000259" key="3">
    <source>
        <dbReference type="Pfam" id="PF07971"/>
    </source>
</evidence>
<dbReference type="Proteomes" id="UP001379533">
    <property type="component" value="Chromosome"/>
</dbReference>
<evidence type="ECO:0000259" key="4">
    <source>
        <dbReference type="Pfam" id="PF17678"/>
    </source>
</evidence>
<dbReference type="InterPro" id="IPR012939">
    <property type="entry name" value="Glyco_hydro_92"/>
</dbReference>
<dbReference type="Pfam" id="PF07971">
    <property type="entry name" value="Glyco_hydro_92"/>
    <property type="match status" value="1"/>
</dbReference>
<organism evidence="5 6">
    <name type="scientific">Pendulispora brunnea</name>
    <dbReference type="NCBI Taxonomy" id="2905690"/>
    <lineage>
        <taxon>Bacteria</taxon>
        <taxon>Pseudomonadati</taxon>
        <taxon>Myxococcota</taxon>
        <taxon>Myxococcia</taxon>
        <taxon>Myxococcales</taxon>
        <taxon>Sorangiineae</taxon>
        <taxon>Pendulisporaceae</taxon>
        <taxon>Pendulispora</taxon>
    </lineage>
</organism>
<protein>
    <submittedName>
        <fullName evidence="5">GH92 family glycosyl hydrolase</fullName>
        <ecNumber evidence="5">3.2.1.-</ecNumber>
    </submittedName>
</protein>
<feature type="domain" description="Glycosyl hydrolase family 92 N-terminal" evidence="4">
    <location>
        <begin position="83"/>
        <end position="335"/>
    </location>
</feature>
<name>A0ABZ2K6L0_9BACT</name>
<dbReference type="NCBIfam" id="TIGR01180">
    <property type="entry name" value="aman2_put"/>
    <property type="match status" value="1"/>
</dbReference>
<reference evidence="5 6" key="1">
    <citation type="submission" date="2021-12" db="EMBL/GenBank/DDBJ databases">
        <title>Discovery of the Pendulisporaceae a myxobacterial family with distinct sporulation behavior and unique specialized metabolism.</title>
        <authorList>
            <person name="Garcia R."/>
            <person name="Popoff A."/>
            <person name="Bader C.D."/>
            <person name="Loehr J."/>
            <person name="Walesch S."/>
            <person name="Walt C."/>
            <person name="Boldt J."/>
            <person name="Bunk B."/>
            <person name="Haeckl F.J.F.P.J."/>
            <person name="Gunesch A.P."/>
            <person name="Birkelbach J."/>
            <person name="Nuebel U."/>
            <person name="Pietschmann T."/>
            <person name="Bach T."/>
            <person name="Mueller R."/>
        </authorList>
    </citation>
    <scope>NUCLEOTIDE SEQUENCE [LARGE SCALE GENOMIC DNA]</scope>
    <source>
        <strain evidence="5 6">MSr12523</strain>
    </source>
</reference>
<evidence type="ECO:0000256" key="2">
    <source>
        <dbReference type="SAM" id="Phobius"/>
    </source>
</evidence>
<keyword evidence="2" id="KW-0812">Transmembrane</keyword>
<evidence type="ECO:0000256" key="1">
    <source>
        <dbReference type="SAM" id="MobiDB-lite"/>
    </source>
</evidence>
<accession>A0ABZ2K6L0</accession>
<keyword evidence="5" id="KW-0326">Glycosidase</keyword>
<feature type="transmembrane region" description="Helical" evidence="2">
    <location>
        <begin position="7"/>
        <end position="25"/>
    </location>
</feature>
<dbReference type="InterPro" id="IPR041371">
    <property type="entry name" value="GH92_N"/>
</dbReference>
<dbReference type="Pfam" id="PF17678">
    <property type="entry name" value="Glyco_hydro_92N"/>
    <property type="match status" value="1"/>
</dbReference>
<keyword evidence="2" id="KW-1133">Transmembrane helix</keyword>
<keyword evidence="2" id="KW-0472">Membrane</keyword>
<evidence type="ECO:0000313" key="6">
    <source>
        <dbReference type="Proteomes" id="UP001379533"/>
    </source>
</evidence>
<dbReference type="Gene3D" id="1.20.1610.10">
    <property type="entry name" value="alpha-1,2-mannosidases domains"/>
    <property type="match status" value="1"/>
</dbReference>
<dbReference type="InterPro" id="IPR050883">
    <property type="entry name" value="PNGase"/>
</dbReference>
<feature type="region of interest" description="Disordered" evidence="1">
    <location>
        <begin position="31"/>
        <end position="75"/>
    </location>
</feature>
<gene>
    <name evidence="5" type="ORF">LZC95_41975</name>
</gene>
<dbReference type="EC" id="3.2.1.-" evidence="5"/>
<dbReference type="RefSeq" id="WP_394843606.1">
    <property type="nucleotide sequence ID" value="NZ_CP089982.1"/>
</dbReference>
<dbReference type="SUPFAM" id="SSF48208">
    <property type="entry name" value="Six-hairpin glycosidases"/>
    <property type="match status" value="1"/>
</dbReference>
<dbReference type="InterPro" id="IPR005887">
    <property type="entry name" value="GH92_a_mannosidase_put"/>
</dbReference>